<dbReference type="EMBL" id="CAEKKB010000008">
    <property type="protein sequence ID" value="CAB4319810.1"/>
    <property type="molecule type" value="Genomic_DNA"/>
</dbReference>
<dbReference type="Proteomes" id="UP000507245">
    <property type="component" value="Unassembled WGS sequence"/>
</dbReference>
<evidence type="ECO:0000313" key="1">
    <source>
        <dbReference type="EMBL" id="CAB4319810.1"/>
    </source>
</evidence>
<dbReference type="AlphaFoldDB" id="A0A6J5Y100"/>
<reference evidence="2" key="1">
    <citation type="journal article" date="2020" name="Genome Biol.">
        <title>Gamete binning: chromosome-level and haplotype-resolved genome assembly enabled by high-throughput single-cell sequencing of gamete genomes.</title>
        <authorList>
            <person name="Campoy J.A."/>
            <person name="Sun H."/>
            <person name="Goel M."/>
            <person name="Jiao W.-B."/>
            <person name="Folz-Donahue K."/>
            <person name="Wang N."/>
            <person name="Rubio M."/>
            <person name="Liu C."/>
            <person name="Kukat C."/>
            <person name="Ruiz D."/>
            <person name="Huettel B."/>
            <person name="Schneeberger K."/>
        </authorList>
    </citation>
    <scope>NUCLEOTIDE SEQUENCE [LARGE SCALE GENOMIC DNA]</scope>
    <source>
        <strain evidence="2">cv. Rojo Pasion</strain>
    </source>
</reference>
<name>A0A6J5Y100_PRUAR</name>
<proteinExistence type="predicted"/>
<sequence>MIGRYRDRKGSWVYLNSEFNLSMWRYSRKIFGKYITILPYYWNKLNLRLFYFLSFEVAATDFVEVELGHDVVARALVELDNPEIVDSISEYGLIVHKSRKLVEVEPFHLVLGFMEHIEKVQTAGTRLSPTLTLGVPRFPDIWHSSFNNICSVHNLCIATYLENRHFVLDFSSKTIFKSLCPFSVIRYHIRCKARKFFKLSLILGNCHISLLKIHKLSILSLPQNIRKVLFHEDPFEFFPRHILSFLHTLH</sequence>
<keyword evidence="2" id="KW-1185">Reference proteome</keyword>
<accession>A0A6J5Y100</accession>
<gene>
    <name evidence="1" type="ORF">ORAREDHAP_LOCUS47485</name>
</gene>
<evidence type="ECO:0000313" key="2">
    <source>
        <dbReference type="Proteomes" id="UP000507245"/>
    </source>
</evidence>
<organism evidence="1 2">
    <name type="scientific">Prunus armeniaca</name>
    <name type="common">Apricot</name>
    <name type="synonym">Armeniaca vulgaris</name>
    <dbReference type="NCBI Taxonomy" id="36596"/>
    <lineage>
        <taxon>Eukaryota</taxon>
        <taxon>Viridiplantae</taxon>
        <taxon>Streptophyta</taxon>
        <taxon>Embryophyta</taxon>
        <taxon>Tracheophyta</taxon>
        <taxon>Spermatophyta</taxon>
        <taxon>Magnoliopsida</taxon>
        <taxon>eudicotyledons</taxon>
        <taxon>Gunneridae</taxon>
        <taxon>Pentapetalae</taxon>
        <taxon>rosids</taxon>
        <taxon>fabids</taxon>
        <taxon>Rosales</taxon>
        <taxon>Rosaceae</taxon>
        <taxon>Amygdaloideae</taxon>
        <taxon>Amygdaleae</taxon>
        <taxon>Prunus</taxon>
    </lineage>
</organism>
<protein>
    <submittedName>
        <fullName evidence="1">Uncharacterized protein</fullName>
    </submittedName>
</protein>